<reference evidence="5" key="1">
    <citation type="submission" date="2020-10" db="EMBL/GenBank/DDBJ databases">
        <title>Taxonomic study of unclassified bacteria belonging to the class Ktedonobacteria.</title>
        <authorList>
            <person name="Yabe S."/>
            <person name="Wang C.M."/>
            <person name="Zheng Y."/>
            <person name="Sakai Y."/>
            <person name="Cavaletti L."/>
            <person name="Monciardini P."/>
            <person name="Donadio S."/>
        </authorList>
    </citation>
    <scope>NUCLEOTIDE SEQUENCE</scope>
    <source>
        <strain evidence="5">SOSP1-1</strain>
    </source>
</reference>
<feature type="domain" description="UspA" evidence="4">
    <location>
        <begin position="281"/>
        <end position="319"/>
    </location>
</feature>
<dbReference type="SUPFAM" id="SSF52402">
    <property type="entry name" value="Adenine nucleotide alpha hydrolases-like"/>
    <property type="match status" value="2"/>
</dbReference>
<evidence type="ECO:0000256" key="1">
    <source>
        <dbReference type="ARBA" id="ARBA00008791"/>
    </source>
</evidence>
<comment type="caution">
    <text evidence="5">The sequence shown here is derived from an EMBL/GenBank/DDBJ whole genome shotgun (WGS) entry which is preliminary data.</text>
</comment>
<dbReference type="InterPro" id="IPR014729">
    <property type="entry name" value="Rossmann-like_a/b/a_fold"/>
</dbReference>
<dbReference type="CDD" id="cd00293">
    <property type="entry name" value="USP-like"/>
    <property type="match status" value="1"/>
</dbReference>
<dbReference type="InterPro" id="IPR006015">
    <property type="entry name" value="Universal_stress_UspA"/>
</dbReference>
<dbReference type="Gene3D" id="3.40.50.12370">
    <property type="match status" value="1"/>
</dbReference>
<evidence type="ECO:0000256" key="2">
    <source>
        <dbReference type="ARBA" id="ARBA00022741"/>
    </source>
</evidence>
<organism evidence="5 6">
    <name type="scientific">Ktedonospora formicarum</name>
    <dbReference type="NCBI Taxonomy" id="2778364"/>
    <lineage>
        <taxon>Bacteria</taxon>
        <taxon>Bacillati</taxon>
        <taxon>Chloroflexota</taxon>
        <taxon>Ktedonobacteria</taxon>
        <taxon>Ktedonobacterales</taxon>
        <taxon>Ktedonobacteraceae</taxon>
        <taxon>Ktedonospora</taxon>
    </lineage>
</organism>
<keyword evidence="6" id="KW-1185">Reference proteome</keyword>
<feature type="domain" description="UspA" evidence="4">
    <location>
        <begin position="1"/>
        <end position="145"/>
    </location>
</feature>
<dbReference type="InterPro" id="IPR006016">
    <property type="entry name" value="UspA"/>
</dbReference>
<dbReference type="EMBL" id="BNJF01000002">
    <property type="protein sequence ID" value="GHO46635.1"/>
    <property type="molecule type" value="Genomic_DNA"/>
</dbReference>
<dbReference type="Gene3D" id="3.40.50.620">
    <property type="entry name" value="HUPs"/>
    <property type="match status" value="1"/>
</dbReference>
<comment type="similarity">
    <text evidence="1">Belongs to the universal stress protein A family.</text>
</comment>
<dbReference type="PANTHER" id="PTHR46268">
    <property type="entry name" value="STRESS RESPONSE PROTEIN NHAX"/>
    <property type="match status" value="1"/>
</dbReference>
<gene>
    <name evidence="5" type="ORF">KSX_47980</name>
</gene>
<keyword evidence="2" id="KW-0547">Nucleotide-binding</keyword>
<proteinExistence type="inferred from homology"/>
<evidence type="ECO:0000256" key="3">
    <source>
        <dbReference type="ARBA" id="ARBA00022840"/>
    </source>
</evidence>
<accession>A0A8J3I4S1</accession>
<protein>
    <submittedName>
        <fullName evidence="5">Universal stress protein UspA</fullName>
    </submittedName>
</protein>
<dbReference type="AlphaFoldDB" id="A0A8J3I4S1"/>
<dbReference type="PANTHER" id="PTHR46268:SF27">
    <property type="entry name" value="UNIVERSAL STRESS PROTEIN RV2623"/>
    <property type="match status" value="1"/>
</dbReference>
<evidence type="ECO:0000313" key="6">
    <source>
        <dbReference type="Proteomes" id="UP000612362"/>
    </source>
</evidence>
<dbReference type="PRINTS" id="PR01438">
    <property type="entry name" value="UNVRSLSTRESS"/>
</dbReference>
<dbReference type="GO" id="GO:0005524">
    <property type="term" value="F:ATP binding"/>
    <property type="evidence" value="ECO:0007669"/>
    <property type="project" value="UniProtKB-KW"/>
</dbReference>
<evidence type="ECO:0000259" key="4">
    <source>
        <dbReference type="Pfam" id="PF00582"/>
    </source>
</evidence>
<evidence type="ECO:0000313" key="5">
    <source>
        <dbReference type="EMBL" id="GHO46635.1"/>
    </source>
</evidence>
<dbReference type="Pfam" id="PF00582">
    <property type="entry name" value="Usp"/>
    <property type="match status" value="2"/>
</dbReference>
<sequence length="339" mass="37529">MFQSILVPLDGSTRAEEALPLAARLARAMNSSLILLRVLLPEEMHMHLRAHVESHKVEHLRETCLEEALNYLKRIGEEGQLRGIPTTASAVIGNPGDMILRAAQEHMAQLIVMRSHGQAAHARWLLGSVAQHVVRYSPIPTLVTPNICMSFVHHYENPQHTPHILVALDGSSLSESALLPAARLAHALAHPRKGHIHLTCAVRTQTANSRANKRQIDAQNSQARDEAMAYLQSIEARFRGGDFCDYSLTASSSVVPYTARDDIWKRLLEEVKYMGEGDHQVCDIVALATQGKVGLQRLREGSVTEDMLNAAACPLLIVRSQPVEVELFTHSASSRHHKH</sequence>
<keyword evidence="3" id="KW-0067">ATP-binding</keyword>
<dbReference type="RefSeq" id="WP_220196002.1">
    <property type="nucleotide sequence ID" value="NZ_BNJF01000002.1"/>
</dbReference>
<name>A0A8J3I4S1_9CHLR</name>
<dbReference type="Proteomes" id="UP000612362">
    <property type="component" value="Unassembled WGS sequence"/>
</dbReference>